<dbReference type="Gene3D" id="3.30.530.20">
    <property type="match status" value="1"/>
</dbReference>
<dbReference type="InterPro" id="IPR023393">
    <property type="entry name" value="START-like_dom_sf"/>
</dbReference>
<dbReference type="KEGG" id="lmoi:VV02_11860"/>
<evidence type="ECO:0000313" key="1">
    <source>
        <dbReference type="EMBL" id="AKU18854.1"/>
    </source>
</evidence>
<proteinExistence type="predicted"/>
<name>A0A0K1JQ57_9MICO</name>
<organism evidence="1 2">
    <name type="scientific">Luteipulveratus mongoliensis</name>
    <dbReference type="NCBI Taxonomy" id="571913"/>
    <lineage>
        <taxon>Bacteria</taxon>
        <taxon>Bacillati</taxon>
        <taxon>Actinomycetota</taxon>
        <taxon>Actinomycetes</taxon>
        <taxon>Micrococcales</taxon>
        <taxon>Dermacoccaceae</taxon>
        <taxon>Luteipulveratus</taxon>
    </lineage>
</organism>
<evidence type="ECO:0008006" key="3">
    <source>
        <dbReference type="Google" id="ProtNLM"/>
    </source>
</evidence>
<dbReference type="Proteomes" id="UP000066480">
    <property type="component" value="Chromosome"/>
</dbReference>
<gene>
    <name evidence="1" type="ORF">VV02_11860</name>
</gene>
<dbReference type="STRING" id="571913.VV02_11860"/>
<evidence type="ECO:0000313" key="2">
    <source>
        <dbReference type="Proteomes" id="UP000066480"/>
    </source>
</evidence>
<accession>A0A0K1JQ57</accession>
<dbReference type="InterPro" id="IPR019587">
    <property type="entry name" value="Polyketide_cyclase/dehydratase"/>
</dbReference>
<reference evidence="1 2" key="1">
    <citation type="submission" date="2015-03" db="EMBL/GenBank/DDBJ databases">
        <title>Luteipulveratus halotolerans sp. nov., a novel actinobacterium (Dermacoccaceae) from Sarawak, Malaysia.</title>
        <authorList>
            <person name="Juboi H."/>
            <person name="Basik A."/>
            <person name="Shamsul S.S."/>
            <person name="Arnold P."/>
            <person name="Schmitt E.K."/>
            <person name="Sanglier J.-J."/>
            <person name="Yeo T."/>
        </authorList>
    </citation>
    <scope>NUCLEOTIDE SEQUENCE [LARGE SCALE GENOMIC DNA]</scope>
    <source>
        <strain evidence="1 2">MN07-A0370</strain>
    </source>
</reference>
<dbReference type="EMBL" id="CP011112">
    <property type="protein sequence ID" value="AKU18854.1"/>
    <property type="molecule type" value="Genomic_DNA"/>
</dbReference>
<dbReference type="AlphaFoldDB" id="A0A0K1JQ57"/>
<dbReference type="Pfam" id="PF10604">
    <property type="entry name" value="Polyketide_cyc2"/>
    <property type="match status" value="1"/>
</dbReference>
<protein>
    <recommendedName>
        <fullName evidence="3">Polyketide cyclase</fullName>
    </recommendedName>
</protein>
<sequence length="157" mass="17478">MSSSVVAQQSRAIPIPVDEAFARTLVLPLPDLFSRRYGPVPRIKEVRDQDGEWARAGQTRTIALADGGSMVEELMTVDPPHRFTYVLTQVKGPLAPLSQRIEGEWAFVPTGTGTEVTWSWTMAPRTPVSRAGLIVFARLWKGYARHALEVLSHELVR</sequence>
<dbReference type="SUPFAM" id="SSF55961">
    <property type="entry name" value="Bet v1-like"/>
    <property type="match status" value="1"/>
</dbReference>
<dbReference type="RefSeq" id="WP_052596891.1">
    <property type="nucleotide sequence ID" value="NZ_CP011112.1"/>
</dbReference>
<keyword evidence="2" id="KW-1185">Reference proteome</keyword>
<dbReference type="OrthoDB" id="4724764at2"/>